<proteinExistence type="predicted"/>
<keyword evidence="3" id="KW-0804">Transcription</keyword>
<evidence type="ECO:0000256" key="3">
    <source>
        <dbReference type="ARBA" id="ARBA00023163"/>
    </source>
</evidence>
<evidence type="ECO:0000313" key="6">
    <source>
        <dbReference type="Proteomes" id="UP000533598"/>
    </source>
</evidence>
<accession>A0A7W7CJP2</accession>
<comment type="caution">
    <text evidence="5">The sequence shown here is derived from an EMBL/GenBank/DDBJ whole genome shotgun (WGS) entry which is preliminary data.</text>
</comment>
<dbReference type="InterPro" id="IPR020449">
    <property type="entry name" value="Tscrpt_reg_AraC-type_HTH"/>
</dbReference>
<dbReference type="GO" id="GO:0003700">
    <property type="term" value="F:DNA-binding transcription factor activity"/>
    <property type="evidence" value="ECO:0007669"/>
    <property type="project" value="InterPro"/>
</dbReference>
<keyword evidence="6" id="KW-1185">Reference proteome</keyword>
<gene>
    <name evidence="5" type="ORF">HNR67_008613</name>
</gene>
<evidence type="ECO:0000313" key="5">
    <source>
        <dbReference type="EMBL" id="MBB4682495.1"/>
    </source>
</evidence>
<dbReference type="PROSITE" id="PS01124">
    <property type="entry name" value="HTH_ARAC_FAMILY_2"/>
    <property type="match status" value="1"/>
</dbReference>
<evidence type="ECO:0000256" key="2">
    <source>
        <dbReference type="ARBA" id="ARBA00023125"/>
    </source>
</evidence>
<dbReference type="AlphaFoldDB" id="A0A7W7CJP2"/>
<dbReference type="InterPro" id="IPR050204">
    <property type="entry name" value="AraC_XylS_family_regulators"/>
</dbReference>
<dbReference type="GO" id="GO:0043565">
    <property type="term" value="F:sequence-specific DNA binding"/>
    <property type="evidence" value="ECO:0007669"/>
    <property type="project" value="InterPro"/>
</dbReference>
<keyword evidence="1" id="KW-0805">Transcription regulation</keyword>
<protein>
    <submittedName>
        <fullName evidence="5">AraC-like DNA-binding protein</fullName>
    </submittedName>
</protein>
<dbReference type="SMART" id="SM00342">
    <property type="entry name" value="HTH_ARAC"/>
    <property type="match status" value="1"/>
</dbReference>
<sequence length="322" mass="36067">MPVLVHTGSVTERDRLDFWRDAGERAAMPIEITDARPGDFRARLRGQRFGAVQVNEITASPHIIRRARRGGETGTELCKTTLVAHGNCVLSQDGRRTELGPGDLVLYDGSRPYEMVMPEQVRLLVLQYPRRLLAGLDEYDRLRALRLPTTAGLGEVVAQLMRHVVSTMDETDGAAGVRLTDNLLDLLGVLLGEHLAPRSIEPDSARRALLLRVLSFVETQLHDPDLDPESIAAAHHVSTRYLHKLFQDRPESLAAYVRARRLERCRSDLRDVTQAGRPVAVLAAAWGFRDAAHFSKVFKNAYGLPPGEYRRSFTQRSQQRVP</sequence>
<dbReference type="Pfam" id="PF12833">
    <property type="entry name" value="HTH_18"/>
    <property type="match status" value="1"/>
</dbReference>
<dbReference type="InterPro" id="IPR035418">
    <property type="entry name" value="AraC-bd_2"/>
</dbReference>
<feature type="domain" description="HTH araC/xylS-type" evidence="4">
    <location>
        <begin position="211"/>
        <end position="312"/>
    </location>
</feature>
<organism evidence="5 6">
    <name type="scientific">Crossiella cryophila</name>
    <dbReference type="NCBI Taxonomy" id="43355"/>
    <lineage>
        <taxon>Bacteria</taxon>
        <taxon>Bacillati</taxon>
        <taxon>Actinomycetota</taxon>
        <taxon>Actinomycetes</taxon>
        <taxon>Pseudonocardiales</taxon>
        <taxon>Pseudonocardiaceae</taxon>
        <taxon>Crossiella</taxon>
    </lineage>
</organism>
<evidence type="ECO:0000256" key="1">
    <source>
        <dbReference type="ARBA" id="ARBA00023015"/>
    </source>
</evidence>
<dbReference type="PANTHER" id="PTHR46796">
    <property type="entry name" value="HTH-TYPE TRANSCRIPTIONAL ACTIVATOR RHAS-RELATED"/>
    <property type="match status" value="1"/>
</dbReference>
<dbReference type="Pfam" id="PF14525">
    <property type="entry name" value="AraC_binding_2"/>
    <property type="match status" value="1"/>
</dbReference>
<name>A0A7W7CJP2_9PSEU</name>
<dbReference type="PRINTS" id="PR00032">
    <property type="entry name" value="HTHARAC"/>
</dbReference>
<dbReference type="EMBL" id="JACHMH010000001">
    <property type="protein sequence ID" value="MBB4682495.1"/>
    <property type="molecule type" value="Genomic_DNA"/>
</dbReference>
<dbReference type="InterPro" id="IPR009057">
    <property type="entry name" value="Homeodomain-like_sf"/>
</dbReference>
<reference evidence="5 6" key="1">
    <citation type="submission" date="2020-08" db="EMBL/GenBank/DDBJ databases">
        <title>Sequencing the genomes of 1000 actinobacteria strains.</title>
        <authorList>
            <person name="Klenk H.-P."/>
        </authorList>
    </citation>
    <scope>NUCLEOTIDE SEQUENCE [LARGE SCALE GENOMIC DNA]</scope>
    <source>
        <strain evidence="5 6">DSM 44230</strain>
    </source>
</reference>
<dbReference type="Proteomes" id="UP000533598">
    <property type="component" value="Unassembled WGS sequence"/>
</dbReference>
<dbReference type="SUPFAM" id="SSF46689">
    <property type="entry name" value="Homeodomain-like"/>
    <property type="match status" value="1"/>
</dbReference>
<dbReference type="RefSeq" id="WP_185009847.1">
    <property type="nucleotide sequence ID" value="NZ_BAAAUI010000072.1"/>
</dbReference>
<dbReference type="InterPro" id="IPR018060">
    <property type="entry name" value="HTH_AraC"/>
</dbReference>
<keyword evidence="2 5" id="KW-0238">DNA-binding</keyword>
<evidence type="ECO:0000259" key="4">
    <source>
        <dbReference type="PROSITE" id="PS01124"/>
    </source>
</evidence>
<dbReference type="Gene3D" id="1.10.10.60">
    <property type="entry name" value="Homeodomain-like"/>
    <property type="match status" value="1"/>
</dbReference>
<dbReference type="PANTHER" id="PTHR46796:SF6">
    <property type="entry name" value="ARAC SUBFAMILY"/>
    <property type="match status" value="1"/>
</dbReference>